<feature type="transmembrane region" description="Helical" evidence="1">
    <location>
        <begin position="38"/>
        <end position="62"/>
    </location>
</feature>
<feature type="transmembrane region" description="Helical" evidence="1">
    <location>
        <begin position="94"/>
        <end position="114"/>
    </location>
</feature>
<accession>A0A150HS42</accession>
<keyword evidence="1" id="KW-0472">Membrane</keyword>
<dbReference type="AlphaFoldDB" id="A0A150HS42"/>
<reference evidence="2 3" key="1">
    <citation type="journal article" date="2016" name="Sci. Rep.">
        <title>Genomic and phenotypic characterization of the species Acinetobacter venetianus.</title>
        <authorList>
            <person name="Fondi M."/>
            <person name="Maida I."/>
            <person name="Perrin E."/>
            <person name="Orlandini V."/>
            <person name="La Torre L."/>
            <person name="Bosi E."/>
            <person name="Negroni A."/>
            <person name="Zanaroli G."/>
            <person name="Fava F."/>
            <person name="Decorosi F."/>
            <person name="Giovannetti L."/>
            <person name="Viti C."/>
            <person name="Vaneechoutte M."/>
            <person name="Dijkshoorn L."/>
            <person name="Fani R."/>
        </authorList>
    </citation>
    <scope>NUCLEOTIDE SEQUENCE [LARGE SCALE GENOMIC DNA]</scope>
    <source>
        <strain evidence="2 3">LUH13518</strain>
    </source>
</reference>
<proteinExistence type="predicted"/>
<feature type="transmembrane region" description="Helical" evidence="1">
    <location>
        <begin position="236"/>
        <end position="255"/>
    </location>
</feature>
<sequence length="350" mass="40096">MKIPYKKIIMFSTILGIYYLFVFIRYERIPFPLDISMLPTLFLALGILSGLITIFIIFYALISSFVLLDPFEIGYSNIFYVNTKQLGGKNVAGIFNFFIFFFPPTIVLVITSIFTPDFAGAIAISSTIIFPALFSYYALSHEKNIKQDKLQTIRSGLYLRTFLTFMTLATCSLISFYLFITYLDLAFTDGSKTLIGSVLYMLGFYGFNFFVLKPFQQKDNFQRRADHYHGVNLKNTLLKIPAFYCYLFAIAFSLLPNVAHYTVSKSFLFLNIGGGIERIYFFSKKERMDLPNEIIDQCDKRVCYTKKLRVVMDLGSARYVKNSILGIENAVIALPTPNMYMVDPNAKESN</sequence>
<evidence type="ECO:0000313" key="2">
    <source>
        <dbReference type="EMBL" id="KXZ69126.1"/>
    </source>
</evidence>
<comment type="caution">
    <text evidence="2">The sequence shown here is derived from an EMBL/GenBank/DDBJ whole genome shotgun (WGS) entry which is preliminary data.</text>
</comment>
<organism evidence="2 3">
    <name type="scientific">Acinetobacter venetianus</name>
    <dbReference type="NCBI Taxonomy" id="52133"/>
    <lineage>
        <taxon>Bacteria</taxon>
        <taxon>Pseudomonadati</taxon>
        <taxon>Pseudomonadota</taxon>
        <taxon>Gammaproteobacteria</taxon>
        <taxon>Moraxellales</taxon>
        <taxon>Moraxellaceae</taxon>
        <taxon>Acinetobacter</taxon>
    </lineage>
</organism>
<keyword evidence="1" id="KW-0812">Transmembrane</keyword>
<feature type="transmembrane region" description="Helical" evidence="1">
    <location>
        <begin position="7"/>
        <end position="26"/>
    </location>
</feature>
<dbReference type="RefSeq" id="WP_061525313.1">
    <property type="nucleotide sequence ID" value="NZ_JRHX01000081.1"/>
</dbReference>
<feature type="transmembrane region" description="Helical" evidence="1">
    <location>
        <begin position="159"/>
        <end position="182"/>
    </location>
</feature>
<protein>
    <submittedName>
        <fullName evidence="2">Uncharacterized protein</fullName>
    </submittedName>
</protein>
<keyword evidence="1" id="KW-1133">Transmembrane helix</keyword>
<feature type="transmembrane region" description="Helical" evidence="1">
    <location>
        <begin position="194"/>
        <end position="215"/>
    </location>
</feature>
<dbReference type="EMBL" id="JRHX01000081">
    <property type="protein sequence ID" value="KXZ69126.1"/>
    <property type="molecule type" value="Genomic_DNA"/>
</dbReference>
<gene>
    <name evidence="2" type="ORF">AVENLUH13518_02662</name>
</gene>
<dbReference type="Proteomes" id="UP000075544">
    <property type="component" value="Unassembled WGS sequence"/>
</dbReference>
<name>A0A150HS42_9GAMM</name>
<dbReference type="PATRIC" id="fig|52133.19.peg.2697"/>
<evidence type="ECO:0000256" key="1">
    <source>
        <dbReference type="SAM" id="Phobius"/>
    </source>
</evidence>
<evidence type="ECO:0000313" key="3">
    <source>
        <dbReference type="Proteomes" id="UP000075544"/>
    </source>
</evidence>
<feature type="transmembrane region" description="Helical" evidence="1">
    <location>
        <begin position="120"/>
        <end position="139"/>
    </location>
</feature>